<comment type="subcellular location">
    <subcellularLocation>
        <location evidence="1">Membrane</location>
        <topology evidence="1">Multi-pass membrane protein</topology>
    </subcellularLocation>
</comment>
<evidence type="ECO:0000313" key="6">
    <source>
        <dbReference type="EMBL" id="RAO39573.1"/>
    </source>
</evidence>
<reference evidence="7 8" key="1">
    <citation type="submission" date="2016-06" db="EMBL/GenBank/DDBJ databases">
        <authorList>
            <person name="Kjaerup R.B."/>
            <person name="Dalgaard T.S."/>
            <person name="Juul-Madsen H.R."/>
        </authorList>
    </citation>
    <scope>NUCLEOTIDE SEQUENCE [LARGE SCALE GENOMIC DNA]</scope>
    <source>
        <strain evidence="7 8">DSM 44871</strain>
    </source>
</reference>
<evidence type="ECO:0000256" key="4">
    <source>
        <dbReference type="ARBA" id="ARBA00023136"/>
    </source>
</evidence>
<evidence type="ECO:0000313" key="7">
    <source>
        <dbReference type="EMBL" id="SCE86392.1"/>
    </source>
</evidence>
<reference evidence="6 9" key="2">
    <citation type="submission" date="2018-03" db="EMBL/GenBank/DDBJ databases">
        <title>Defining the species Micromonospora saelicesensis and Micromonospora noduli under the framework of genomics.</title>
        <authorList>
            <person name="Riesco R."/>
            <person name="Trujillo M.E."/>
        </authorList>
    </citation>
    <scope>NUCLEOTIDE SEQUENCE [LARGE SCALE GENOMIC DNA]</scope>
    <source>
        <strain evidence="6 9">PSN13</strain>
    </source>
</reference>
<dbReference type="STRING" id="285676.GA0070561_1988"/>
<keyword evidence="3 5" id="KW-1133">Transmembrane helix</keyword>
<gene>
    <name evidence="7" type="ORF">GA0070561_1988</name>
    <name evidence="6" type="ORF">PSN13_00598</name>
</gene>
<evidence type="ECO:0000313" key="8">
    <source>
        <dbReference type="Proteomes" id="UP000198864"/>
    </source>
</evidence>
<dbReference type="Proteomes" id="UP000249419">
    <property type="component" value="Unassembled WGS sequence"/>
</dbReference>
<evidence type="ECO:0000256" key="5">
    <source>
        <dbReference type="SAM" id="Phobius"/>
    </source>
</evidence>
<dbReference type="EMBL" id="PYAG01000001">
    <property type="protein sequence ID" value="RAO39573.1"/>
    <property type="molecule type" value="Genomic_DNA"/>
</dbReference>
<dbReference type="AlphaFoldDB" id="A0A1C4VQV6"/>
<dbReference type="Proteomes" id="UP000198864">
    <property type="component" value="Unassembled WGS sequence"/>
</dbReference>
<evidence type="ECO:0000256" key="3">
    <source>
        <dbReference type="ARBA" id="ARBA00022989"/>
    </source>
</evidence>
<sequence length="134" mass="14009">MNVVLWIIQILLAAVFAGVGLAKLSQPKEKLRDVMRWVDPVPPSQVKSLGAVELLAAAGLVLPAATGIATVLTPLAAVGLVIVMIGGILVHLRAREQQTSQDGRRTEIQGAVACAVLLVLAAVVAWGRFGPYAL</sequence>
<name>A0A1C4VQV6_9ACTN</name>
<keyword evidence="2 5" id="KW-0812">Transmembrane</keyword>
<dbReference type="GO" id="GO:0016020">
    <property type="term" value="C:membrane"/>
    <property type="evidence" value="ECO:0007669"/>
    <property type="project" value="UniProtKB-SubCell"/>
</dbReference>
<evidence type="ECO:0000256" key="1">
    <source>
        <dbReference type="ARBA" id="ARBA00004141"/>
    </source>
</evidence>
<evidence type="ECO:0000313" key="9">
    <source>
        <dbReference type="Proteomes" id="UP000249419"/>
    </source>
</evidence>
<keyword evidence="4 5" id="KW-0472">Membrane</keyword>
<organism evidence="7 8">
    <name type="scientific">Micromonospora saelicesensis</name>
    <dbReference type="NCBI Taxonomy" id="285676"/>
    <lineage>
        <taxon>Bacteria</taxon>
        <taxon>Bacillati</taxon>
        <taxon>Actinomycetota</taxon>
        <taxon>Actinomycetes</taxon>
        <taxon>Micromonosporales</taxon>
        <taxon>Micromonosporaceae</taxon>
        <taxon>Micromonospora</taxon>
    </lineage>
</organism>
<protein>
    <submittedName>
        <fullName evidence="7">DoxX-like family protein</fullName>
    </submittedName>
</protein>
<feature type="transmembrane region" description="Helical" evidence="5">
    <location>
        <begin position="71"/>
        <end position="90"/>
    </location>
</feature>
<dbReference type="Pfam" id="PF13564">
    <property type="entry name" value="DoxX_2"/>
    <property type="match status" value="1"/>
</dbReference>
<feature type="transmembrane region" description="Helical" evidence="5">
    <location>
        <begin position="6"/>
        <end position="25"/>
    </location>
</feature>
<evidence type="ECO:0000256" key="2">
    <source>
        <dbReference type="ARBA" id="ARBA00022692"/>
    </source>
</evidence>
<feature type="transmembrane region" description="Helical" evidence="5">
    <location>
        <begin position="111"/>
        <end position="129"/>
    </location>
</feature>
<dbReference type="InterPro" id="IPR032808">
    <property type="entry name" value="DoxX"/>
</dbReference>
<dbReference type="EMBL" id="FMCR01000002">
    <property type="protein sequence ID" value="SCE86392.1"/>
    <property type="molecule type" value="Genomic_DNA"/>
</dbReference>
<accession>A0A1C4VQV6</accession>
<dbReference type="RefSeq" id="WP_091397774.1">
    <property type="nucleotide sequence ID" value="NZ_FMCR01000002.1"/>
</dbReference>
<proteinExistence type="predicted"/>